<organism evidence="2 3">
    <name type="scientific">Natronospira bacteriovora</name>
    <dbReference type="NCBI Taxonomy" id="3069753"/>
    <lineage>
        <taxon>Bacteria</taxon>
        <taxon>Pseudomonadati</taxon>
        <taxon>Pseudomonadota</taxon>
        <taxon>Gammaproteobacteria</taxon>
        <taxon>Natronospirales</taxon>
        <taxon>Natronospiraceae</taxon>
        <taxon>Natronospira</taxon>
    </lineage>
</organism>
<keyword evidence="3" id="KW-1185">Reference proteome</keyword>
<feature type="transmembrane region" description="Helical" evidence="1">
    <location>
        <begin position="48"/>
        <end position="68"/>
    </location>
</feature>
<dbReference type="RefSeq" id="WP_306727788.1">
    <property type="nucleotide sequence ID" value="NZ_JAVDDT010000002.1"/>
</dbReference>
<protein>
    <submittedName>
        <fullName evidence="2">Uncharacterized protein</fullName>
    </submittedName>
</protein>
<comment type="caution">
    <text evidence="2">The sequence shown here is derived from an EMBL/GenBank/DDBJ whole genome shotgun (WGS) entry which is preliminary data.</text>
</comment>
<reference evidence="2 3" key="1">
    <citation type="submission" date="2023-08" db="EMBL/GenBank/DDBJ databases">
        <title>Whole-genome sequencing of halo(alkali)philic microorganisms from hypersaline lakes.</title>
        <authorList>
            <person name="Sorokin D.Y."/>
            <person name="Abbas B."/>
            <person name="Merkel A.Y."/>
        </authorList>
    </citation>
    <scope>NUCLEOTIDE SEQUENCE [LARGE SCALE GENOMIC DNA]</scope>
    <source>
        <strain evidence="2 3">AB-CW4</strain>
    </source>
</reference>
<evidence type="ECO:0000313" key="2">
    <source>
        <dbReference type="EMBL" id="MDQ2069304.1"/>
    </source>
</evidence>
<keyword evidence="1" id="KW-1133">Transmembrane helix</keyword>
<evidence type="ECO:0000313" key="3">
    <source>
        <dbReference type="Proteomes" id="UP001239019"/>
    </source>
</evidence>
<name>A0ABU0W5L4_9GAMM</name>
<keyword evidence="1" id="KW-0812">Transmembrane</keyword>
<dbReference type="Proteomes" id="UP001239019">
    <property type="component" value="Unassembled WGS sequence"/>
</dbReference>
<evidence type="ECO:0000256" key="1">
    <source>
        <dbReference type="SAM" id="Phobius"/>
    </source>
</evidence>
<feature type="transmembrane region" description="Helical" evidence="1">
    <location>
        <begin position="17"/>
        <end position="36"/>
    </location>
</feature>
<sequence length="81" mass="9052">MSDHPDPSRLWRQRRRMAWLSLSVLLIAAPVLLWALPTDTLAEAQALIRFWLGCLLLVVLAYVANCAVESGLSIWKGGPPR</sequence>
<proteinExistence type="predicted"/>
<gene>
    <name evidence="2" type="ORF">RBH19_05425</name>
</gene>
<keyword evidence="1" id="KW-0472">Membrane</keyword>
<dbReference type="EMBL" id="JAVDDT010000002">
    <property type="protein sequence ID" value="MDQ2069304.1"/>
    <property type="molecule type" value="Genomic_DNA"/>
</dbReference>
<accession>A0ABU0W5L4</accession>